<reference evidence="1 2" key="1">
    <citation type="submission" date="2023-04" db="EMBL/GenBank/DDBJ databases">
        <title>Genome sequence of Halobacillus naozhouensis KACC 21980.</title>
        <authorList>
            <person name="Kim S."/>
            <person name="Heo J."/>
            <person name="Kwon S.-W."/>
        </authorList>
    </citation>
    <scope>NUCLEOTIDE SEQUENCE [LARGE SCALE GENOMIC DNA]</scope>
    <source>
        <strain evidence="1 2">KCTC 13234</strain>
    </source>
</reference>
<evidence type="ECO:0000313" key="2">
    <source>
        <dbReference type="Proteomes" id="UP001221597"/>
    </source>
</evidence>
<evidence type="ECO:0000313" key="1">
    <source>
        <dbReference type="EMBL" id="WFT76601.1"/>
    </source>
</evidence>
<organism evidence="1 2">
    <name type="scientific">Halobacillus naozhouensis</name>
    <dbReference type="NCBI Taxonomy" id="554880"/>
    <lineage>
        <taxon>Bacteria</taxon>
        <taxon>Bacillati</taxon>
        <taxon>Bacillota</taxon>
        <taxon>Bacilli</taxon>
        <taxon>Bacillales</taxon>
        <taxon>Bacillaceae</taxon>
        <taxon>Halobacillus</taxon>
    </lineage>
</organism>
<dbReference type="RefSeq" id="WP_283078550.1">
    <property type="nucleotide sequence ID" value="NZ_CP121671.1"/>
</dbReference>
<protein>
    <submittedName>
        <fullName evidence="1">Uncharacterized protein</fullName>
    </submittedName>
</protein>
<keyword evidence="2" id="KW-1185">Reference proteome</keyword>
<accession>A0ABY8J6L5</accession>
<dbReference type="Proteomes" id="UP001221597">
    <property type="component" value="Chromosome"/>
</dbReference>
<gene>
    <name evidence="1" type="ORF">P9989_09665</name>
</gene>
<proteinExistence type="predicted"/>
<dbReference type="EMBL" id="CP121671">
    <property type="protein sequence ID" value="WFT76601.1"/>
    <property type="molecule type" value="Genomic_DNA"/>
</dbReference>
<sequence length="62" mass="7361">MKHVMEALRKKEAEERLPVIRLEIDYELVTLHDAMLAQDQEQIDACKVRLAKLRQQLLEWSS</sequence>
<name>A0ABY8J6L5_9BACI</name>